<comment type="similarity">
    <text evidence="2">Belongs to the TonB family.</text>
</comment>
<feature type="domain" description="TonB C-terminal" evidence="10">
    <location>
        <begin position="316"/>
        <end position="408"/>
    </location>
</feature>
<evidence type="ECO:0000256" key="8">
    <source>
        <dbReference type="ARBA" id="ARBA00022989"/>
    </source>
</evidence>
<evidence type="ECO:0000313" key="11">
    <source>
        <dbReference type="EMBL" id="NJC17562.1"/>
    </source>
</evidence>
<comment type="subcellular location">
    <subcellularLocation>
        <location evidence="1">Cell inner membrane</location>
        <topology evidence="1">Single-pass membrane protein</topology>
        <orientation evidence="1">Periplasmic side</orientation>
    </subcellularLocation>
</comment>
<evidence type="ECO:0000256" key="5">
    <source>
        <dbReference type="ARBA" id="ARBA00022519"/>
    </source>
</evidence>
<evidence type="ECO:0000313" key="14">
    <source>
        <dbReference type="Proteomes" id="UP001302374"/>
    </source>
</evidence>
<evidence type="ECO:0000256" key="2">
    <source>
        <dbReference type="ARBA" id="ARBA00006555"/>
    </source>
</evidence>
<evidence type="ECO:0000256" key="3">
    <source>
        <dbReference type="ARBA" id="ARBA00022448"/>
    </source>
</evidence>
<dbReference type="RefSeq" id="WP_118303200.1">
    <property type="nucleotide sequence ID" value="NZ_BMPA01000004.1"/>
</dbReference>
<keyword evidence="7" id="KW-0653">Protein transport</keyword>
<dbReference type="NCBIfam" id="TIGR01352">
    <property type="entry name" value="tonB_Cterm"/>
    <property type="match status" value="2"/>
</dbReference>
<protein>
    <submittedName>
        <fullName evidence="11">TonB family protein</fullName>
    </submittedName>
</protein>
<dbReference type="InterPro" id="IPR037682">
    <property type="entry name" value="TonB_C"/>
</dbReference>
<reference evidence="12 14" key="1">
    <citation type="submission" date="2019-09" db="EMBL/GenBank/DDBJ databases">
        <title>Butyricimonas paravirosa DSM 105722 (=214-4 = JCM 18677 = CCUG 65563).</title>
        <authorList>
            <person name="Le Roy T."/>
            <person name="Cani P.D."/>
        </authorList>
    </citation>
    <scope>NUCLEOTIDE SEQUENCE [LARGE SCALE GENOMIC DNA]</scope>
    <source>
        <strain evidence="12 14">DSM 105722</strain>
    </source>
</reference>
<evidence type="ECO:0000256" key="1">
    <source>
        <dbReference type="ARBA" id="ARBA00004383"/>
    </source>
</evidence>
<dbReference type="GO" id="GO:0015031">
    <property type="term" value="P:protein transport"/>
    <property type="evidence" value="ECO:0007669"/>
    <property type="project" value="UniProtKB-KW"/>
</dbReference>
<reference evidence="11 13" key="2">
    <citation type="submission" date="2020-03" db="EMBL/GenBank/DDBJ databases">
        <title>Genomic Encyclopedia of Type Strains, Phase IV (KMG-IV): sequencing the most valuable type-strain genomes for metagenomic binning, comparative biology and taxonomic classification.</title>
        <authorList>
            <person name="Goeker M."/>
        </authorList>
    </citation>
    <scope>NUCLEOTIDE SEQUENCE [LARGE SCALE GENOMIC DNA]</scope>
    <source>
        <strain evidence="11 13">DSM 105722</strain>
    </source>
</reference>
<keyword evidence="8" id="KW-1133">Transmembrane helix</keyword>
<feature type="domain" description="TonB C-terminal" evidence="10">
    <location>
        <begin position="49"/>
        <end position="145"/>
    </location>
</feature>
<dbReference type="GO" id="GO:0031992">
    <property type="term" value="F:energy transducer activity"/>
    <property type="evidence" value="ECO:0007669"/>
    <property type="project" value="TreeGrafter"/>
</dbReference>
<dbReference type="Gene3D" id="3.30.1150.10">
    <property type="match status" value="2"/>
</dbReference>
<dbReference type="PANTHER" id="PTHR33446:SF2">
    <property type="entry name" value="PROTEIN TONB"/>
    <property type="match status" value="1"/>
</dbReference>
<dbReference type="PROSITE" id="PS52015">
    <property type="entry name" value="TONB_CTD"/>
    <property type="match status" value="2"/>
</dbReference>
<keyword evidence="6" id="KW-0812">Transmembrane</keyword>
<dbReference type="GO" id="GO:0055085">
    <property type="term" value="P:transmembrane transport"/>
    <property type="evidence" value="ECO:0007669"/>
    <property type="project" value="InterPro"/>
</dbReference>
<dbReference type="EMBL" id="CP043839">
    <property type="protein sequence ID" value="WOF13283.1"/>
    <property type="molecule type" value="Genomic_DNA"/>
</dbReference>
<evidence type="ECO:0000313" key="13">
    <source>
        <dbReference type="Proteomes" id="UP000576368"/>
    </source>
</evidence>
<evidence type="ECO:0000256" key="6">
    <source>
        <dbReference type="ARBA" id="ARBA00022692"/>
    </source>
</evidence>
<evidence type="ECO:0000256" key="4">
    <source>
        <dbReference type="ARBA" id="ARBA00022475"/>
    </source>
</evidence>
<dbReference type="GeneID" id="86892400"/>
<dbReference type="EMBL" id="JAATLI010000004">
    <property type="protein sequence ID" value="NJC17562.1"/>
    <property type="molecule type" value="Genomic_DNA"/>
</dbReference>
<evidence type="ECO:0000256" key="9">
    <source>
        <dbReference type="ARBA" id="ARBA00023136"/>
    </source>
</evidence>
<keyword evidence="9" id="KW-0472">Membrane</keyword>
<dbReference type="AlphaFoldDB" id="A0A7X6BJF1"/>
<dbReference type="PANTHER" id="PTHR33446">
    <property type="entry name" value="PROTEIN TONB-RELATED"/>
    <property type="match status" value="1"/>
</dbReference>
<evidence type="ECO:0000256" key="7">
    <source>
        <dbReference type="ARBA" id="ARBA00022927"/>
    </source>
</evidence>
<dbReference type="GO" id="GO:0098797">
    <property type="term" value="C:plasma membrane protein complex"/>
    <property type="evidence" value="ECO:0007669"/>
    <property type="project" value="TreeGrafter"/>
</dbReference>
<sequence length="408" mass="46942">MEIIKIASKAWYKLYVILFCCILNAGVLNASGRLDVDTTVYVVADEGPEFKGDIIQWIGENVQYPQVAWDNGIMGKVIVAFIVEKDGKVSNVQVVRGIHESLNEEALRVFNKMPAWKPAKIKEENVRYRFTCPLTFNIERAEAESYSYDEFITMLDREGKIPLENIQEETDPVIIQMYVAQKQQFLKGGESAFKQALDRISPSYNVRVPASFVREYKLDKEQQKKLDAVYKWKRLEQEKLIKRMGKKDLIKRYAELSPLFAHLNILEEAKIRECMNPEQHLLYFHDLMEGKMISHEPDGHESCSCKCFYHLNVSLHGIGGIQNWIAREVKYPIIAQERNIQGKVIVGFLINTDGSISDVHVVQSVDPSLDAESVRVMRRLQPFAPVICPIHKRKVAVYYTAPINFQLQ</sequence>
<keyword evidence="4" id="KW-1003">Cell membrane</keyword>
<dbReference type="SUPFAM" id="SSF74653">
    <property type="entry name" value="TolA/TonB C-terminal domain"/>
    <property type="match status" value="2"/>
</dbReference>
<keyword evidence="3" id="KW-0813">Transport</keyword>
<evidence type="ECO:0000259" key="10">
    <source>
        <dbReference type="PROSITE" id="PS52015"/>
    </source>
</evidence>
<gene>
    <name evidence="12" type="ORF">F1644_13875</name>
    <name evidence="11" type="ORF">GGR15_001177</name>
</gene>
<evidence type="ECO:0000313" key="12">
    <source>
        <dbReference type="EMBL" id="WOF13283.1"/>
    </source>
</evidence>
<dbReference type="Proteomes" id="UP001302374">
    <property type="component" value="Chromosome"/>
</dbReference>
<keyword evidence="5" id="KW-0997">Cell inner membrane</keyword>
<keyword evidence="14" id="KW-1185">Reference proteome</keyword>
<dbReference type="Proteomes" id="UP000576368">
    <property type="component" value="Unassembled WGS sequence"/>
</dbReference>
<dbReference type="InterPro" id="IPR006260">
    <property type="entry name" value="TonB/TolA_C"/>
</dbReference>
<proteinExistence type="inferred from homology"/>
<dbReference type="Pfam" id="PF03544">
    <property type="entry name" value="TonB_C"/>
    <property type="match status" value="2"/>
</dbReference>
<accession>A0A7X6BJF1</accession>
<dbReference type="InterPro" id="IPR051045">
    <property type="entry name" value="TonB-dependent_transducer"/>
</dbReference>
<name>A0A7X6BJF1_9BACT</name>
<organism evidence="11 13">
    <name type="scientific">Butyricimonas paravirosa</name>
    <dbReference type="NCBI Taxonomy" id="1472417"/>
    <lineage>
        <taxon>Bacteria</taxon>
        <taxon>Pseudomonadati</taxon>
        <taxon>Bacteroidota</taxon>
        <taxon>Bacteroidia</taxon>
        <taxon>Bacteroidales</taxon>
        <taxon>Odoribacteraceae</taxon>
        <taxon>Butyricimonas</taxon>
    </lineage>
</organism>